<dbReference type="EMBL" id="CP085083">
    <property type="protein sequence ID" value="WDZ50166.1"/>
    <property type="molecule type" value="Genomic_DNA"/>
</dbReference>
<accession>A0AAJ6P4A9</accession>
<organism evidence="1 2">
    <name type="scientific">Acinetobacter vivianii</name>
    <dbReference type="NCBI Taxonomy" id="1776742"/>
    <lineage>
        <taxon>Bacteria</taxon>
        <taxon>Pseudomonadati</taxon>
        <taxon>Pseudomonadota</taxon>
        <taxon>Gammaproteobacteria</taxon>
        <taxon>Moraxellales</taxon>
        <taxon>Moraxellaceae</taxon>
        <taxon>Acinetobacter</taxon>
    </lineage>
</organism>
<reference evidence="1" key="1">
    <citation type="journal article" date="2022" name="Front Environ Sci">
        <title>Complete genome sequence analysis of a novel alkane-degrading bacterial strain, Acinetobacter vivianii KJ-1, and its diesel degradation ability.</title>
        <authorList>
            <person name="Zhang Y."/>
            <person name="Song F."/>
            <person name="Wang J."/>
            <person name="Zhao Q."/>
            <person name="Zheng L."/>
            <person name="Wang Z."/>
            <person name="Zhang X."/>
            <person name="Gao Y."/>
            <person name="Chen G."/>
            <person name="Huang Y."/>
        </authorList>
    </citation>
    <scope>NUCLEOTIDE SEQUENCE</scope>
    <source>
        <strain evidence="1">KJ-1</strain>
    </source>
</reference>
<dbReference type="RefSeq" id="WP_272654567.1">
    <property type="nucleotide sequence ID" value="NZ_CP085083.1"/>
</dbReference>
<dbReference type="Proteomes" id="UP001199528">
    <property type="component" value="Chromosome"/>
</dbReference>
<protein>
    <recommendedName>
        <fullName evidence="3">Carboxypeptidase regulatory-like domain-containing protein</fullName>
    </recommendedName>
</protein>
<proteinExistence type="predicted"/>
<dbReference type="AlphaFoldDB" id="A0AAJ6P4A9"/>
<dbReference type="GO" id="GO:0030246">
    <property type="term" value="F:carbohydrate binding"/>
    <property type="evidence" value="ECO:0007669"/>
    <property type="project" value="InterPro"/>
</dbReference>
<reference evidence="1" key="2">
    <citation type="submission" date="2023-02" db="EMBL/GenBank/DDBJ databases">
        <authorList>
            <person name="Huang Y."/>
            <person name="Zhang Y."/>
            <person name="Zhang T."/>
            <person name="Wang J."/>
        </authorList>
    </citation>
    <scope>NUCLEOTIDE SEQUENCE</scope>
    <source>
        <strain evidence="1">KJ-1</strain>
    </source>
</reference>
<dbReference type="SUPFAM" id="SSF49452">
    <property type="entry name" value="Starch-binding domain-like"/>
    <property type="match status" value="1"/>
</dbReference>
<sequence length="93" mass="10522">MEIPLIFTKNFENKLGSLNTLASIKGSVKKLNEIYQSRVYVYSLNDNTTRSVMSNIDGTYAFLGLAKGRHYVVYARDKLADFNAVIQDRVIAK</sequence>
<evidence type="ECO:0008006" key="3">
    <source>
        <dbReference type="Google" id="ProtNLM"/>
    </source>
</evidence>
<dbReference type="InterPro" id="IPR013784">
    <property type="entry name" value="Carb-bd-like_fold"/>
</dbReference>
<gene>
    <name evidence="1" type="ORF">LF296_12635</name>
</gene>
<evidence type="ECO:0000313" key="1">
    <source>
        <dbReference type="EMBL" id="WDZ50166.1"/>
    </source>
</evidence>
<evidence type="ECO:0000313" key="2">
    <source>
        <dbReference type="Proteomes" id="UP001199528"/>
    </source>
</evidence>
<name>A0AAJ6P4A9_9GAMM</name>
<dbReference type="KEGG" id="aviv:LF296_12635"/>